<feature type="region of interest" description="Disordered" evidence="11">
    <location>
        <begin position="910"/>
        <end position="945"/>
    </location>
</feature>
<dbReference type="PANTHER" id="PTHR45819:SF5">
    <property type="entry name" value="CENTAURIN-GAMMA-1A"/>
    <property type="match status" value="1"/>
</dbReference>
<dbReference type="FunFam" id="3.40.50.300:FF:000178">
    <property type="entry name" value="Arf-GAP with GTPase, ANK repeat and PH domain-containing protein 1"/>
    <property type="match status" value="1"/>
</dbReference>
<dbReference type="SMART" id="SM00173">
    <property type="entry name" value="RAS"/>
    <property type="match status" value="1"/>
</dbReference>
<gene>
    <name evidence="14" type="ORF">EDS130_LOCUS14980</name>
</gene>
<dbReference type="InterPro" id="IPR038508">
    <property type="entry name" value="ArfGAP_dom_sf"/>
</dbReference>
<dbReference type="Pfam" id="PF01412">
    <property type="entry name" value="ArfGap"/>
    <property type="match status" value="1"/>
</dbReference>
<feature type="compositionally biased region" description="Polar residues" evidence="11">
    <location>
        <begin position="910"/>
        <end position="925"/>
    </location>
</feature>
<dbReference type="SUPFAM" id="SSF52540">
    <property type="entry name" value="P-loop containing nucleoside triphosphate hydrolases"/>
    <property type="match status" value="1"/>
</dbReference>
<evidence type="ECO:0000256" key="1">
    <source>
        <dbReference type="ARBA" id="ARBA00005430"/>
    </source>
</evidence>
<dbReference type="SUPFAM" id="SSF57863">
    <property type="entry name" value="ArfGap/RecO-like zinc finger"/>
    <property type="match status" value="1"/>
</dbReference>
<dbReference type="FunFam" id="1.10.220.150:FF:000001">
    <property type="entry name" value="Arf-GAP with GTPase, ANK repeat and PH domain-containing protein 1"/>
    <property type="match status" value="1"/>
</dbReference>
<evidence type="ECO:0000256" key="8">
    <source>
        <dbReference type="ARBA" id="ARBA00023134"/>
    </source>
</evidence>
<accession>A0A814GYB5</accession>
<sequence>MPPSKKIDLSLFFVLYARMIYVNSDKYLIKLLLITAASMNYQNGKAYISRLRGSNHTSRTYLIMSNYNPTSPNSFGAVPLINPQTQLTNSSFIKSEIERFESVHPSIYSIYELIDELKDHFKTQAQIREHVMVIEDSFVNSQEWTLSRSVLDIRIGLLGTTTSGKSALVHRFLTGTYMQEESPEGGRFKKEISIDNQSYLLLIRDEATSPDIQFTHWIDAVIFVFSLENEESFKAIYQYYTKMNHYRNISDMPLILVGTQDAISESNPRVIHEDRARKLANELKRCTYYETCATYGLNVERIFHDVCQKIIQQRYGLSTSTLSRSITTQQQSPISNQIRILSSSHSIPASSHLTGSVNLTQTAPASVFSAYHFEQPQHPPPILSPPTQNLAVAQLAQCFNSQSINGVLKDRNNQQQIQNDKRNRTFRDQQAMKLSTLSETHSLPVHEGQVRHDINEQITPTSTPTQKRKETKRKSNLFTPGRKDEDKNKSDRVGHGRAIPIRQGFLYKKGTNSINRDWKKKYVVLLDDGRIIYHPSFHDYENDSHGKEIILQRTTVKIPGSNKPRVALRSSSNDNKLNDLTSTDSLPTTSGKIETPNAKKRHRRLQSSNTPNSANSAVGSKSSSNANGGEDDGDENVFTIVSLDKQWFFEAQSNEERDEWVQAIEQQILFSLQNIESSKAARVGKTGASNIADSASVQAIKQIPGNGFCADCDQLNPTWASLNLGALICMDCASLHRNLGTHLSRVRSLELDEWPSELVQVMRSIGNKLANSIWEVNIKNRVKPQRNASSSERERWIRDKYEQKLFVAPLHVLPNQARQALLDAITKEDLYTVILILAHRKISTEDVNSSLLHLAALQGNVTILQLLLWYGADPFAVDSNGRTPLQCANGDCIRVLQTLINNQTDFQQQFKQPTNSISQQSTLSRQRPPASSPAPPYDKLPSTVI</sequence>
<dbReference type="PROSITE" id="PS51419">
    <property type="entry name" value="RAB"/>
    <property type="match status" value="1"/>
</dbReference>
<evidence type="ECO:0000256" key="4">
    <source>
        <dbReference type="ARBA" id="ARBA00022741"/>
    </source>
</evidence>
<feature type="compositionally biased region" description="Low complexity" evidence="11">
    <location>
        <begin position="612"/>
        <end position="628"/>
    </location>
</feature>
<dbReference type="PRINTS" id="PR00405">
    <property type="entry name" value="REVINTRACTNG"/>
</dbReference>
<feature type="repeat" description="ANK" evidence="9">
    <location>
        <begin position="847"/>
        <end position="879"/>
    </location>
</feature>
<feature type="region of interest" description="Disordered" evidence="11">
    <location>
        <begin position="448"/>
        <end position="497"/>
    </location>
</feature>
<dbReference type="SUPFAM" id="SSF48403">
    <property type="entry name" value="Ankyrin repeat"/>
    <property type="match status" value="1"/>
</dbReference>
<dbReference type="PANTHER" id="PTHR45819">
    <property type="entry name" value="CENTAURIN-GAMMA-1A"/>
    <property type="match status" value="1"/>
</dbReference>
<dbReference type="OrthoDB" id="6136903at2759"/>
<organism evidence="14 15">
    <name type="scientific">Adineta ricciae</name>
    <name type="common">Rotifer</name>
    <dbReference type="NCBI Taxonomy" id="249248"/>
    <lineage>
        <taxon>Eukaryota</taxon>
        <taxon>Metazoa</taxon>
        <taxon>Spiralia</taxon>
        <taxon>Gnathifera</taxon>
        <taxon>Rotifera</taxon>
        <taxon>Eurotatoria</taxon>
        <taxon>Bdelloidea</taxon>
        <taxon>Adinetida</taxon>
        <taxon>Adinetidae</taxon>
        <taxon>Adineta</taxon>
    </lineage>
</organism>
<dbReference type="Pfam" id="PF12796">
    <property type="entry name" value="Ank_2"/>
    <property type="match status" value="1"/>
</dbReference>
<dbReference type="InterPro" id="IPR002110">
    <property type="entry name" value="Ankyrin_rpt"/>
</dbReference>
<dbReference type="InterPro" id="IPR036770">
    <property type="entry name" value="Ankyrin_rpt-contain_sf"/>
</dbReference>
<dbReference type="InterPro" id="IPR001849">
    <property type="entry name" value="PH_domain"/>
</dbReference>
<evidence type="ECO:0000256" key="10">
    <source>
        <dbReference type="PROSITE-ProRule" id="PRU00288"/>
    </source>
</evidence>
<dbReference type="InterPro" id="IPR011993">
    <property type="entry name" value="PH-like_dom_sf"/>
</dbReference>
<dbReference type="Gene3D" id="1.25.40.20">
    <property type="entry name" value="Ankyrin repeat-containing domain"/>
    <property type="match status" value="1"/>
</dbReference>
<proteinExistence type="inferred from homology"/>
<dbReference type="GO" id="GO:0005525">
    <property type="term" value="F:GTP binding"/>
    <property type="evidence" value="ECO:0007669"/>
    <property type="project" value="UniProtKB-KW"/>
</dbReference>
<evidence type="ECO:0000259" key="12">
    <source>
        <dbReference type="PROSITE" id="PS50003"/>
    </source>
</evidence>
<evidence type="ECO:0000256" key="5">
    <source>
        <dbReference type="ARBA" id="ARBA00022771"/>
    </source>
</evidence>
<dbReference type="GO" id="GO:0003924">
    <property type="term" value="F:GTPase activity"/>
    <property type="evidence" value="ECO:0007669"/>
    <property type="project" value="InterPro"/>
</dbReference>
<dbReference type="GO" id="GO:0008270">
    <property type="term" value="F:zinc ion binding"/>
    <property type="evidence" value="ECO:0007669"/>
    <property type="project" value="UniProtKB-KW"/>
</dbReference>
<dbReference type="CDD" id="cd04103">
    <property type="entry name" value="Centaurin_gamma"/>
    <property type="match status" value="1"/>
</dbReference>
<keyword evidence="3" id="KW-0479">Metal-binding</keyword>
<evidence type="ECO:0000256" key="11">
    <source>
        <dbReference type="SAM" id="MobiDB-lite"/>
    </source>
</evidence>
<dbReference type="SUPFAM" id="SSF50729">
    <property type="entry name" value="PH domain-like"/>
    <property type="match status" value="1"/>
</dbReference>
<dbReference type="CDD" id="cd08836">
    <property type="entry name" value="ArfGap_AGAP"/>
    <property type="match status" value="1"/>
</dbReference>
<dbReference type="PROSITE" id="PS50003">
    <property type="entry name" value="PH_DOMAIN"/>
    <property type="match status" value="1"/>
</dbReference>
<evidence type="ECO:0000259" key="13">
    <source>
        <dbReference type="PROSITE" id="PS50115"/>
    </source>
</evidence>
<dbReference type="InterPro" id="IPR001164">
    <property type="entry name" value="ArfGAP_dom"/>
</dbReference>
<dbReference type="InterPro" id="IPR027417">
    <property type="entry name" value="P-loop_NTPase"/>
</dbReference>
<keyword evidence="6" id="KW-0862">Zinc</keyword>
<dbReference type="InterPro" id="IPR001806">
    <property type="entry name" value="Small_GTPase"/>
</dbReference>
<dbReference type="Gene3D" id="2.30.29.30">
    <property type="entry name" value="Pleckstrin-homology domain (PH domain)/Phosphotyrosine-binding domain (PTB)"/>
    <property type="match status" value="1"/>
</dbReference>
<dbReference type="Pfam" id="PF00169">
    <property type="entry name" value="PH"/>
    <property type="match status" value="1"/>
</dbReference>
<name>A0A814GYB5_ADIRI</name>
<dbReference type="Gene3D" id="3.40.50.300">
    <property type="entry name" value="P-loop containing nucleotide triphosphate hydrolases"/>
    <property type="match status" value="1"/>
</dbReference>
<feature type="compositionally biased region" description="Basic and acidic residues" evidence="11">
    <location>
        <begin position="481"/>
        <end position="494"/>
    </location>
</feature>
<dbReference type="SMART" id="SM00105">
    <property type="entry name" value="ArfGap"/>
    <property type="match status" value="1"/>
</dbReference>
<dbReference type="InterPro" id="IPR037278">
    <property type="entry name" value="ARFGAP/RecO"/>
</dbReference>
<feature type="domain" description="PH" evidence="12">
    <location>
        <begin position="499"/>
        <end position="669"/>
    </location>
</feature>
<keyword evidence="5 10" id="KW-0863">Zinc-finger</keyword>
<feature type="compositionally biased region" description="Polar residues" evidence="11">
    <location>
        <begin position="456"/>
        <end position="465"/>
    </location>
</feature>
<dbReference type="SMART" id="SM00233">
    <property type="entry name" value="PH"/>
    <property type="match status" value="1"/>
</dbReference>
<evidence type="ECO:0000256" key="3">
    <source>
        <dbReference type="ARBA" id="ARBA00022723"/>
    </source>
</evidence>
<dbReference type="PROSITE" id="PS51421">
    <property type="entry name" value="RAS"/>
    <property type="match status" value="1"/>
</dbReference>
<evidence type="ECO:0000256" key="2">
    <source>
        <dbReference type="ARBA" id="ARBA00022468"/>
    </source>
</evidence>
<dbReference type="SMART" id="SM00175">
    <property type="entry name" value="RAB"/>
    <property type="match status" value="1"/>
</dbReference>
<dbReference type="AlphaFoldDB" id="A0A814GYB5"/>
<dbReference type="GO" id="GO:0005096">
    <property type="term" value="F:GTPase activator activity"/>
    <property type="evidence" value="ECO:0007669"/>
    <property type="project" value="UniProtKB-KW"/>
</dbReference>
<dbReference type="Pfam" id="PF00071">
    <property type="entry name" value="Ras"/>
    <property type="match status" value="1"/>
</dbReference>
<feature type="domain" description="Arf-GAP" evidence="13">
    <location>
        <begin position="694"/>
        <end position="817"/>
    </location>
</feature>
<comment type="caution">
    <text evidence="14">The sequence shown here is derived from an EMBL/GenBank/DDBJ whole genome shotgun (WGS) entry which is preliminary data.</text>
</comment>
<evidence type="ECO:0000256" key="6">
    <source>
        <dbReference type="ARBA" id="ARBA00022833"/>
    </source>
</evidence>
<protein>
    <submittedName>
        <fullName evidence="14">Uncharacterized protein</fullName>
    </submittedName>
</protein>
<keyword evidence="2" id="KW-0343">GTPase activation</keyword>
<dbReference type="PROSITE" id="PS50088">
    <property type="entry name" value="ANK_REPEAT"/>
    <property type="match status" value="1"/>
</dbReference>
<dbReference type="PROSITE" id="PS50297">
    <property type="entry name" value="ANK_REP_REGION"/>
    <property type="match status" value="1"/>
</dbReference>
<reference evidence="14" key="1">
    <citation type="submission" date="2021-02" db="EMBL/GenBank/DDBJ databases">
        <authorList>
            <person name="Nowell W R."/>
        </authorList>
    </citation>
    <scope>NUCLEOTIDE SEQUENCE</scope>
</reference>
<dbReference type="PROSITE" id="PS50115">
    <property type="entry name" value="ARFGAP"/>
    <property type="match status" value="1"/>
</dbReference>
<evidence type="ECO:0000256" key="7">
    <source>
        <dbReference type="ARBA" id="ARBA00023043"/>
    </source>
</evidence>
<evidence type="ECO:0000313" key="15">
    <source>
        <dbReference type="Proteomes" id="UP000663852"/>
    </source>
</evidence>
<dbReference type="Proteomes" id="UP000663852">
    <property type="component" value="Unassembled WGS sequence"/>
</dbReference>
<feature type="region of interest" description="Disordered" evidence="11">
    <location>
        <begin position="560"/>
        <end position="635"/>
    </location>
</feature>
<comment type="similarity">
    <text evidence="1">Belongs to the centaurin gamma-like family.</text>
</comment>
<dbReference type="Gene3D" id="1.10.220.150">
    <property type="entry name" value="Arf GTPase activating protein"/>
    <property type="match status" value="1"/>
</dbReference>
<dbReference type="InterPro" id="IPR051282">
    <property type="entry name" value="Arf-GAP_GTPase_ANK_PH"/>
</dbReference>
<feature type="compositionally biased region" description="Low complexity" evidence="11">
    <location>
        <begin position="579"/>
        <end position="590"/>
    </location>
</feature>
<keyword evidence="4" id="KW-0547">Nucleotide-binding</keyword>
<keyword evidence="7 9" id="KW-0040">ANK repeat</keyword>
<dbReference type="EMBL" id="CAJNOJ010000062">
    <property type="protein sequence ID" value="CAF1002976.1"/>
    <property type="molecule type" value="Genomic_DNA"/>
</dbReference>
<evidence type="ECO:0000313" key="14">
    <source>
        <dbReference type="EMBL" id="CAF1002976.1"/>
    </source>
</evidence>
<evidence type="ECO:0000256" key="9">
    <source>
        <dbReference type="PROSITE-ProRule" id="PRU00023"/>
    </source>
</evidence>
<keyword evidence="8" id="KW-0342">GTP-binding</keyword>